<dbReference type="PROSITE" id="PS51886">
    <property type="entry name" value="TLDC"/>
    <property type="match status" value="1"/>
</dbReference>
<evidence type="ECO:0000259" key="7">
    <source>
        <dbReference type="PROSITE" id="PS51886"/>
    </source>
</evidence>
<keyword evidence="6" id="KW-0732">Signal</keyword>
<accession>V6T8X5</accession>
<sequence length="1054" mass="117445">VILYIAIVLARFKLIHLRCSSEGSLDCDFNNSFEHQKMCTPSTSKQPACGWIVPPRIDDFSTYVFLVLPTGRLIPGKATIGGNSLAFLAMETQSYSYSTNFCSNSSHTSLLNLYCIDCVTVHSCLEEPRFQHDELIILRALGVAPDDTTLSAINVEFKAHKGRVKDESCPLNFYHCFGAINPCRSKKTKYRVLNLSFLRKIISYRSSYLLSDNCKVKSNSFLSSPILIDRFSQLVTARSGVHRYLKIRLYDESVLIFFGLPRKIDALMNQLNKTLLSSHTLQVGKKISAWEPRKTSLTAYFPNATEVVPSQNTETQHTSKDSGHNKGESNHDLGSNFSIVTNRRDPSLPIIRSASQIAISTSLEYTGEHEVSHAETEMTHGASSMSHIPSFVSARSASIGPRTVKFQSPVETSMVKAEPDRFNIGFLSQPNLDPINQGSGTKHGKQASFSGKHFPTEGSSHVSSVQESQSSDTITEDSNQDNVRGPTNYLSSSGTEDFTMYVYEPCLDVDSEILRRRCRKFRSKKLVTMTAREKAIIQADSNSILSYMTSKTEKEAKRNIYDKKYSSSSKPLWPGTSDSVYISLKQFCASSKTREKQFFKSIDSKLWKTPEDSIAKQRHKNKDLSDSDLAIDLPVMSLLQVRPSKHMRKSFSRENIESLQQGIESLNDMLKHDSIVVGSSIMQTVYNTHKTRKGAPIIPTNRGAHGILSIERQTLERGLADVIKECMDAICLQITNSDIRKSLEIERMRRGSLEYVSDGNLVVESSSSRIDDSDNDSAVNTRVVGGFSLAMLYFDPERDVDTTSKSLCIRQLAAASACSNLTSHGMTRNITNSTTKTGDGVFQLDRRSKLLTTPLIKELLVHLPPEYHSMGTSISKYKVAVIYSMNFDGRHLSHLYAAMNKCARGDIHVGSPSSTQRLVYDTASLLLIQTTNMQVCGVFMTQPVGMIGIPNGTSDNFVFSHETRGSVEDPGQATKVYHTTGKNTIFQVRQEEMLTFGAGGGSAVVLYGDMYYAQTGQSETYGNDFLFSGEDFPRFKRQQVLNVELLSFIRLKNK</sequence>
<dbReference type="VEuPathDB" id="GiardiaDB:QR46_0017"/>
<feature type="region of interest" description="Disordered" evidence="5">
    <location>
        <begin position="305"/>
        <end position="339"/>
    </location>
</feature>
<dbReference type="VEuPathDB" id="GiardiaDB:DHA2_153916"/>
<comment type="subcellular location">
    <subcellularLocation>
        <location evidence="1">Mitochondrion</location>
    </subcellularLocation>
</comment>
<feature type="chain" id="PRO_5004751581" description="Oxidation resistance protein 1" evidence="6">
    <location>
        <begin position="18"/>
        <end position="1054"/>
    </location>
</feature>
<evidence type="ECO:0000256" key="1">
    <source>
        <dbReference type="ARBA" id="ARBA00004173"/>
    </source>
</evidence>
<evidence type="ECO:0000313" key="9">
    <source>
        <dbReference type="Proteomes" id="UP000018320"/>
    </source>
</evidence>
<evidence type="ECO:0000256" key="6">
    <source>
        <dbReference type="SAM" id="SignalP"/>
    </source>
</evidence>
<dbReference type="SMART" id="SM00584">
    <property type="entry name" value="TLDc"/>
    <property type="match status" value="1"/>
</dbReference>
<feature type="domain" description="TLDc" evidence="7">
    <location>
        <begin position="849"/>
        <end position="1049"/>
    </location>
</feature>
<feature type="compositionally biased region" description="Low complexity" evidence="5">
    <location>
        <begin position="459"/>
        <end position="471"/>
    </location>
</feature>
<dbReference type="InterPro" id="IPR006571">
    <property type="entry name" value="TLDc_dom"/>
</dbReference>
<dbReference type="PANTHER" id="PTHR23354:SF62">
    <property type="entry name" value="MUSTARD, ISOFORM V"/>
    <property type="match status" value="1"/>
</dbReference>
<dbReference type="VEuPathDB" id="GiardiaDB:GL50803_0060163"/>
<proteinExistence type="inferred from homology"/>
<dbReference type="GO" id="GO:0005739">
    <property type="term" value="C:mitochondrion"/>
    <property type="evidence" value="ECO:0007669"/>
    <property type="project" value="UniProtKB-SubCell"/>
</dbReference>
<comment type="caution">
    <text evidence="8">The sequence shown here is derived from an EMBL/GenBank/DDBJ whole genome shotgun (WGS) entry which is preliminary data.</text>
</comment>
<dbReference type="PANTHER" id="PTHR23354">
    <property type="entry name" value="NUCLEOLAR PROTEIN 7/ESTROGEN RECEPTOR COACTIVATOR-RELATED"/>
    <property type="match status" value="1"/>
</dbReference>
<organism evidence="8 9">
    <name type="scientific">Giardia intestinalis</name>
    <name type="common">Giardia lamblia</name>
    <dbReference type="NCBI Taxonomy" id="5741"/>
    <lineage>
        <taxon>Eukaryota</taxon>
        <taxon>Metamonada</taxon>
        <taxon>Diplomonadida</taxon>
        <taxon>Hexamitidae</taxon>
        <taxon>Giardiinae</taxon>
        <taxon>Giardia</taxon>
    </lineage>
</organism>
<dbReference type="EMBL" id="AHGT01000095">
    <property type="protein sequence ID" value="ESU35179.1"/>
    <property type="molecule type" value="Genomic_DNA"/>
</dbReference>
<reference evidence="8 9" key="2">
    <citation type="journal article" date="2013" name="Genome Biol. Evol.">
        <title>Genome sequencing of Giardia lamblia genotypes A2 and B isolates (DH and GS) and comparative analysis with the genomes of genotypes A1 and E (WB and Pig).</title>
        <authorList>
            <person name="Adam R.D."/>
            <person name="Dahlstrom E.W."/>
            <person name="Martens C.A."/>
            <person name="Bruno D.P."/>
            <person name="Barbian K.D."/>
            <person name="Ricklefs S.M."/>
            <person name="Hernandez M.M."/>
            <person name="Narla N.P."/>
            <person name="Patel R.B."/>
            <person name="Porcella S.F."/>
            <person name="Nash T.E."/>
        </authorList>
    </citation>
    <scope>NUCLEOTIDE SEQUENCE [LARGE SCALE GENOMIC DNA]</scope>
    <source>
        <strain evidence="8 9">DH</strain>
    </source>
</reference>
<comment type="similarity">
    <text evidence="2">Belongs to the OXR1 family.</text>
</comment>
<protein>
    <recommendedName>
        <fullName evidence="4">Oxidation resistance protein 1</fullName>
    </recommendedName>
</protein>
<reference evidence="9" key="1">
    <citation type="submission" date="2012-02" db="EMBL/GenBank/DDBJ databases">
        <title>Genome sequencing of Giardia lamblia Genotypes A2 and B isolates (DH and GS) and comparative analysis with the genomes of Genotypes A1 and E (WB and Pig).</title>
        <authorList>
            <person name="Adam R."/>
            <person name="Dahlstrom E."/>
            <person name="Martens C."/>
            <person name="Bruno D."/>
            <person name="Barbian K."/>
            <person name="Porcella S.F."/>
            <person name="Nash T."/>
        </authorList>
    </citation>
    <scope>NUCLEOTIDE SEQUENCE</scope>
    <source>
        <strain evidence="9">DH</strain>
    </source>
</reference>
<feature type="signal peptide" evidence="6">
    <location>
        <begin position="1"/>
        <end position="17"/>
    </location>
</feature>
<name>V6T8X5_GIAIN</name>
<dbReference type="VEuPathDB" id="GiardiaDB:GL50581_731"/>
<gene>
    <name evidence="8" type="ORF">DHA2_153916</name>
</gene>
<feature type="compositionally biased region" description="Polar residues" evidence="5">
    <location>
        <begin position="427"/>
        <end position="440"/>
    </location>
</feature>
<feature type="non-terminal residue" evidence="8">
    <location>
        <position position="1"/>
    </location>
</feature>
<evidence type="ECO:0000256" key="2">
    <source>
        <dbReference type="ARBA" id="ARBA00009540"/>
    </source>
</evidence>
<feature type="region of interest" description="Disordered" evidence="5">
    <location>
        <begin position="427"/>
        <end position="491"/>
    </location>
</feature>
<dbReference type="Proteomes" id="UP000018320">
    <property type="component" value="Unassembled WGS sequence"/>
</dbReference>
<feature type="compositionally biased region" description="Basic and acidic residues" evidence="5">
    <location>
        <begin position="317"/>
        <end position="331"/>
    </location>
</feature>
<evidence type="ECO:0000313" key="8">
    <source>
        <dbReference type="EMBL" id="ESU35179.1"/>
    </source>
</evidence>
<dbReference type="Pfam" id="PF07534">
    <property type="entry name" value="TLD"/>
    <property type="match status" value="1"/>
</dbReference>
<evidence type="ECO:0000256" key="4">
    <source>
        <dbReference type="ARBA" id="ARBA00040604"/>
    </source>
</evidence>
<evidence type="ECO:0000256" key="3">
    <source>
        <dbReference type="ARBA" id="ARBA00023128"/>
    </source>
</evidence>
<dbReference type="AlphaFoldDB" id="V6T8X5"/>
<keyword evidence="3" id="KW-0496">Mitochondrion</keyword>
<evidence type="ECO:0000256" key="5">
    <source>
        <dbReference type="SAM" id="MobiDB-lite"/>
    </source>
</evidence>